<organism evidence="4 5">
    <name type="scientific">Cylindrobasidium torrendii FP15055 ss-10</name>
    <dbReference type="NCBI Taxonomy" id="1314674"/>
    <lineage>
        <taxon>Eukaryota</taxon>
        <taxon>Fungi</taxon>
        <taxon>Dikarya</taxon>
        <taxon>Basidiomycota</taxon>
        <taxon>Agaricomycotina</taxon>
        <taxon>Agaricomycetes</taxon>
        <taxon>Agaricomycetidae</taxon>
        <taxon>Agaricales</taxon>
        <taxon>Marasmiineae</taxon>
        <taxon>Physalacriaceae</taxon>
        <taxon>Cylindrobasidium</taxon>
    </lineage>
</organism>
<dbReference type="EMBL" id="KN880466">
    <property type="protein sequence ID" value="KIY70576.1"/>
    <property type="molecule type" value="Genomic_DNA"/>
</dbReference>
<reference evidence="4 5" key="1">
    <citation type="journal article" date="2015" name="Fungal Genet. Biol.">
        <title>Evolution of novel wood decay mechanisms in Agaricales revealed by the genome sequences of Fistulina hepatica and Cylindrobasidium torrendii.</title>
        <authorList>
            <person name="Floudas D."/>
            <person name="Held B.W."/>
            <person name="Riley R."/>
            <person name="Nagy L.G."/>
            <person name="Koehler G."/>
            <person name="Ransdell A.S."/>
            <person name="Younus H."/>
            <person name="Chow J."/>
            <person name="Chiniquy J."/>
            <person name="Lipzen A."/>
            <person name="Tritt A."/>
            <person name="Sun H."/>
            <person name="Haridas S."/>
            <person name="LaButti K."/>
            <person name="Ohm R.A."/>
            <person name="Kues U."/>
            <person name="Blanchette R.A."/>
            <person name="Grigoriev I.V."/>
            <person name="Minto R.E."/>
            <person name="Hibbett D.S."/>
        </authorList>
    </citation>
    <scope>NUCLEOTIDE SEQUENCE [LARGE SCALE GENOMIC DNA]</scope>
    <source>
        <strain evidence="4 5">FP15055 ss-10</strain>
    </source>
</reference>
<feature type="domain" description="Cryptic loci regulator 2 C-terminal" evidence="2">
    <location>
        <begin position="461"/>
        <end position="617"/>
    </location>
</feature>
<dbReference type="InterPro" id="IPR031915">
    <property type="entry name" value="Clr2_N"/>
</dbReference>
<evidence type="ECO:0000259" key="3">
    <source>
        <dbReference type="Pfam" id="PF16761"/>
    </source>
</evidence>
<dbReference type="AlphaFoldDB" id="A0A0D7BLU6"/>
<dbReference type="PANTHER" id="PTHR38046">
    <property type="entry name" value="CRYPTIC LOCI REGULATOR 2"/>
    <property type="match status" value="1"/>
</dbReference>
<feature type="domain" description="Cryptic loci regulator 2 N-terminal" evidence="3">
    <location>
        <begin position="82"/>
        <end position="147"/>
    </location>
</feature>
<accession>A0A0D7BLU6</accession>
<dbReference type="InterPro" id="IPR038986">
    <property type="entry name" value="Clr2"/>
</dbReference>
<evidence type="ECO:0008006" key="6">
    <source>
        <dbReference type="Google" id="ProtNLM"/>
    </source>
</evidence>
<dbReference type="GO" id="GO:0030466">
    <property type="term" value="P:silent mating-type cassette heterochromatin formation"/>
    <property type="evidence" value="ECO:0007669"/>
    <property type="project" value="TreeGrafter"/>
</dbReference>
<feature type="compositionally biased region" description="Basic and acidic residues" evidence="1">
    <location>
        <begin position="446"/>
        <end position="455"/>
    </location>
</feature>
<proteinExistence type="predicted"/>
<dbReference type="GO" id="GO:0031934">
    <property type="term" value="C:mating-type region heterochromatin"/>
    <property type="evidence" value="ECO:0007669"/>
    <property type="project" value="TreeGrafter"/>
</dbReference>
<keyword evidence="5" id="KW-1185">Reference proteome</keyword>
<sequence length="710" mass="79652">MRSIATHHELPENPIYLSVTDFSRADGQRSQWPTNTTEIVDGEGHVNFMKPVGIDEAPAIRWRKELACALAKHRGLPEGDSYVLDNWPEGYAFFDHHKGPKSKPRHDLYLYGCKGIGTNKFRSVREFIPHLVWLADGNEQLCICKYCAKMPQREVNARRPEILSSTHRPAIARLQRRHKVKGVLEKSGLTAVVKKVQPRLLPPSRAAGKAIVTDRVHELDTPDEKPPGCRRWFRRQELVWVVLRNPIMNGRGGCITTWPAYVRQVNMKPNAQPKQHAPDAPSTSQPVASGSALQPATTYDPAAPSWTVTQRTTYRVKFLSVSTMANIDEEQIIPYQAYDITDELSTHILDSLPTVASRIHIADADVDFDPQAADATWEDAIQPFMHSWDMGLEIARCWNLTDGWKRPVNPPAPAPPKPKPAPLPRLSVVDAINAAGRANDGLPSPEKQKEKEKVEQPTQMHFQGMWWGAERIWVNDLVRIKLPRRCLAPQGAPQIFACAGPGPKTRKQLLQAQQNPDEYGAGTRGLFMHISALYLVEMDVAGVLKQEGRASGMLYELVDDDWEDPQPTATTAVDASSEVPQPANLPPAPTGYKFRAILHPGTEMVFSLIVLAGRYYPHILTHPFIMPILLRQSFADPPEVLYALEGLASGIQNVSQPFKYKKSREDIWTDANVQSKNGMRAHKLRLEAKERGEDMDIVKHEMEEPMDVDS</sequence>
<evidence type="ECO:0000313" key="4">
    <source>
        <dbReference type="EMBL" id="KIY70576.1"/>
    </source>
</evidence>
<feature type="compositionally biased region" description="Polar residues" evidence="1">
    <location>
        <begin position="281"/>
        <end position="297"/>
    </location>
</feature>
<feature type="region of interest" description="Disordered" evidence="1">
    <location>
        <begin position="436"/>
        <end position="456"/>
    </location>
</feature>
<dbReference type="Pfam" id="PF16761">
    <property type="entry name" value="Clr2_transil"/>
    <property type="match status" value="1"/>
</dbReference>
<dbReference type="STRING" id="1314674.A0A0D7BLU6"/>
<dbReference type="PANTHER" id="PTHR38046:SF1">
    <property type="entry name" value="CRYPTIC LOCI REGULATOR 2"/>
    <property type="match status" value="1"/>
</dbReference>
<dbReference type="OrthoDB" id="2421327at2759"/>
<name>A0A0D7BLU6_9AGAR</name>
<dbReference type="GO" id="GO:0033553">
    <property type="term" value="C:rDNA heterochromatin"/>
    <property type="evidence" value="ECO:0007669"/>
    <property type="project" value="TreeGrafter"/>
</dbReference>
<dbReference type="Pfam" id="PF10383">
    <property type="entry name" value="Clr2"/>
    <property type="match status" value="1"/>
</dbReference>
<evidence type="ECO:0000259" key="2">
    <source>
        <dbReference type="Pfam" id="PF10383"/>
    </source>
</evidence>
<gene>
    <name evidence="4" type="ORF">CYLTODRAFT_487988</name>
</gene>
<protein>
    <recommendedName>
        <fullName evidence="6">Cryptic loci regulator 2 N-terminal domain-containing protein</fullName>
    </recommendedName>
</protein>
<dbReference type="Proteomes" id="UP000054007">
    <property type="component" value="Unassembled WGS sequence"/>
</dbReference>
<evidence type="ECO:0000256" key="1">
    <source>
        <dbReference type="SAM" id="MobiDB-lite"/>
    </source>
</evidence>
<feature type="region of interest" description="Disordered" evidence="1">
    <location>
        <begin position="566"/>
        <end position="585"/>
    </location>
</feature>
<feature type="region of interest" description="Disordered" evidence="1">
    <location>
        <begin position="270"/>
        <end position="304"/>
    </location>
</feature>
<evidence type="ECO:0000313" key="5">
    <source>
        <dbReference type="Proteomes" id="UP000054007"/>
    </source>
</evidence>
<dbReference type="GO" id="GO:0070824">
    <property type="term" value="C:SHREC complex"/>
    <property type="evidence" value="ECO:0007669"/>
    <property type="project" value="InterPro"/>
</dbReference>
<dbReference type="InterPro" id="IPR018839">
    <property type="entry name" value="Tscrpt-silencing_Clr2_C"/>
</dbReference>